<keyword evidence="1" id="KW-1133">Transmembrane helix</keyword>
<comment type="caution">
    <text evidence="2">The sequence shown here is derived from an EMBL/GenBank/DDBJ whole genome shotgun (WGS) entry which is preliminary data.</text>
</comment>
<evidence type="ECO:0000256" key="1">
    <source>
        <dbReference type="SAM" id="Phobius"/>
    </source>
</evidence>
<dbReference type="AlphaFoldDB" id="A0A1F4V1T1"/>
<reference evidence="2 3" key="1">
    <citation type="journal article" date="2016" name="Nat. Commun.">
        <title>Thousands of microbial genomes shed light on interconnected biogeochemical processes in an aquifer system.</title>
        <authorList>
            <person name="Anantharaman K."/>
            <person name="Brown C.T."/>
            <person name="Hug L.A."/>
            <person name="Sharon I."/>
            <person name="Castelle C.J."/>
            <person name="Probst A.J."/>
            <person name="Thomas B.C."/>
            <person name="Singh A."/>
            <person name="Wilkins M.J."/>
            <person name="Karaoz U."/>
            <person name="Brodie E.L."/>
            <person name="Williams K.H."/>
            <person name="Hubbard S.S."/>
            <person name="Banfield J.F."/>
        </authorList>
    </citation>
    <scope>NUCLEOTIDE SEQUENCE [LARGE SCALE GENOMIC DNA]</scope>
</reference>
<dbReference type="Proteomes" id="UP000178771">
    <property type="component" value="Unassembled WGS sequence"/>
</dbReference>
<dbReference type="EMBL" id="MEVH01000030">
    <property type="protein sequence ID" value="OGC51137.1"/>
    <property type="molecule type" value="Genomic_DNA"/>
</dbReference>
<sequence length="615" mass="68418">MSTNACQSCGKIFKTTARLTKLSGFSVLEVLLAAGLFGIIATGSLASIIYTFTANRNSEETSISEGLAREGVEATRSIKKSGWDKLANGTYGLTSSNGYWELTPTPDTYENYTRTITIEDAERDASGNIVDSGGTSDPDTKKITSEIVWNLNPSHPRKVETTTYLSNWEKLIPVTGTSTGGMLTYADYSGADDTVKYKIFDKHAGTWSVEATVPYFGVPQNRNLRRLELYSSPTRDEKVLLTKHSESGQFLYMQTWNGTTWGNIIQLYGYGDDTNPETRNFDGDYLSNGDFIVVYDDFTFTTKYRIWNGTTWTNQASTRDTGGYPVWITVKNEPGTNRATAVVADYSRDTNTMFWNGSSWSNPVEHGNTASSTSLDFISFRYGQSNPAKGMLMYSQADWQFLWIVRDYKPNIRPLNNSTSWQNKIENVSIANSIETVELAARPGTNDFLGCMKDEANDISCFISRESNGYNWQNITGGPTIAANTDPGSQKSYALGFENVSGDLALVIYSNGSDDTARKTPKYRTYNPSSNSFSSERSMQVLDDSLKTVRVLPDFDTNDIMILLGDDSEDLYTIIWNGENNEFYSDANKGLVKQGASGSSGTDYWYDFDWGHDQN</sequence>
<evidence type="ECO:0000313" key="2">
    <source>
        <dbReference type="EMBL" id="OGC51137.1"/>
    </source>
</evidence>
<accession>A0A1F4V1T1</accession>
<evidence type="ECO:0000313" key="3">
    <source>
        <dbReference type="Proteomes" id="UP000178771"/>
    </source>
</evidence>
<keyword evidence="1" id="KW-0812">Transmembrane</keyword>
<dbReference type="STRING" id="1802624.A2982_03040"/>
<keyword evidence="1" id="KW-0472">Membrane</keyword>
<proteinExistence type="predicted"/>
<organism evidence="2 3">
    <name type="scientific">candidate division WWE3 bacterium RIFCSPLOWO2_01_FULL_39_13</name>
    <dbReference type="NCBI Taxonomy" id="1802624"/>
    <lineage>
        <taxon>Bacteria</taxon>
        <taxon>Katanobacteria</taxon>
    </lineage>
</organism>
<protein>
    <submittedName>
        <fullName evidence="2">Uncharacterized protein</fullName>
    </submittedName>
</protein>
<feature type="transmembrane region" description="Helical" evidence="1">
    <location>
        <begin position="27"/>
        <end position="52"/>
    </location>
</feature>
<name>A0A1F4V1T1_UNCKA</name>
<gene>
    <name evidence="2" type="ORF">A2982_03040</name>
</gene>